<protein>
    <submittedName>
        <fullName evidence="3">Uncharacterized protein LOC114335122</fullName>
    </submittedName>
</protein>
<name>A0A6P7FX15_DIAVI</name>
<dbReference type="Pfam" id="PF00075">
    <property type="entry name" value="RNase_H"/>
    <property type="match status" value="1"/>
</dbReference>
<gene>
    <name evidence="3" type="primary">LOC114335122</name>
</gene>
<accession>A0A6P7FX15</accession>
<organism evidence="3">
    <name type="scientific">Diabrotica virgifera virgifera</name>
    <name type="common">western corn rootworm</name>
    <dbReference type="NCBI Taxonomy" id="50390"/>
    <lineage>
        <taxon>Eukaryota</taxon>
        <taxon>Metazoa</taxon>
        <taxon>Ecdysozoa</taxon>
        <taxon>Arthropoda</taxon>
        <taxon>Hexapoda</taxon>
        <taxon>Insecta</taxon>
        <taxon>Pterygota</taxon>
        <taxon>Neoptera</taxon>
        <taxon>Endopterygota</taxon>
        <taxon>Coleoptera</taxon>
        <taxon>Polyphaga</taxon>
        <taxon>Cucujiformia</taxon>
        <taxon>Chrysomeloidea</taxon>
        <taxon>Chrysomelidae</taxon>
        <taxon>Galerucinae</taxon>
        <taxon>Diabroticina</taxon>
        <taxon>Diabroticites</taxon>
        <taxon>Diabrotica</taxon>
    </lineage>
</organism>
<feature type="region of interest" description="Disordered" evidence="1">
    <location>
        <begin position="276"/>
        <end position="319"/>
    </location>
</feature>
<dbReference type="InterPro" id="IPR036397">
    <property type="entry name" value="RNaseH_sf"/>
</dbReference>
<proteinExistence type="predicted"/>
<dbReference type="Gene3D" id="3.30.420.10">
    <property type="entry name" value="Ribonuclease H-like superfamily/Ribonuclease H"/>
    <property type="match status" value="1"/>
</dbReference>
<sequence>MDLVSENKKESNRHIIISKYQTLISQFFSFERLFTDGSKTKYCVASASVTHNEIKKYKLEGTNTILTGELFAIYKALSHVRKSSQINFLIITDSLNSLEIISKIYSPHPVAKLIRQELHNLNHKNVAFLWVPSHIGIAGNELADKHAREALEDATIEIYPTTPASDLKSYFHSKIVDIWNSRWHENQKQLFEVKPTFQRWSDNSKNRFSQVIISRLRLGHSHLTHGHLMTRYPQQECYAYYRIYAFVSLILVEDKVIRSFQAVNLRTVVPSSIHQPIDKEIEEEQSDEVVEEEKSDEEIEEKIDEEIKEGKSDIKQDKY</sequence>
<dbReference type="PROSITE" id="PS50879">
    <property type="entry name" value="RNASE_H_1"/>
    <property type="match status" value="1"/>
</dbReference>
<dbReference type="RefSeq" id="XP_028141094.1">
    <property type="nucleotide sequence ID" value="XM_028285293.1"/>
</dbReference>
<dbReference type="InterPro" id="IPR002156">
    <property type="entry name" value="RNaseH_domain"/>
</dbReference>
<dbReference type="AlphaFoldDB" id="A0A6P7FX15"/>
<feature type="compositionally biased region" description="Acidic residues" evidence="1">
    <location>
        <begin position="280"/>
        <end position="307"/>
    </location>
</feature>
<feature type="compositionally biased region" description="Basic and acidic residues" evidence="1">
    <location>
        <begin position="308"/>
        <end position="319"/>
    </location>
</feature>
<dbReference type="GO" id="GO:0004523">
    <property type="term" value="F:RNA-DNA hybrid ribonuclease activity"/>
    <property type="evidence" value="ECO:0007669"/>
    <property type="project" value="InterPro"/>
</dbReference>
<evidence type="ECO:0000313" key="3">
    <source>
        <dbReference type="RefSeq" id="XP_028141094.1"/>
    </source>
</evidence>
<dbReference type="GO" id="GO:0003676">
    <property type="term" value="F:nucleic acid binding"/>
    <property type="evidence" value="ECO:0007669"/>
    <property type="project" value="InterPro"/>
</dbReference>
<evidence type="ECO:0000259" key="2">
    <source>
        <dbReference type="PROSITE" id="PS50879"/>
    </source>
</evidence>
<dbReference type="SUPFAM" id="SSF53098">
    <property type="entry name" value="Ribonuclease H-like"/>
    <property type="match status" value="1"/>
</dbReference>
<reference evidence="3" key="1">
    <citation type="submission" date="2025-08" db="UniProtKB">
        <authorList>
            <consortium name="RefSeq"/>
        </authorList>
    </citation>
    <scope>IDENTIFICATION</scope>
    <source>
        <tissue evidence="3">Whole insect</tissue>
    </source>
</reference>
<dbReference type="InParanoid" id="A0A6P7FX15"/>
<feature type="domain" description="RNase H type-1" evidence="2">
    <location>
        <begin position="27"/>
        <end position="152"/>
    </location>
</feature>
<dbReference type="CDD" id="cd09276">
    <property type="entry name" value="Rnase_HI_RT_non_LTR"/>
    <property type="match status" value="1"/>
</dbReference>
<evidence type="ECO:0000256" key="1">
    <source>
        <dbReference type="SAM" id="MobiDB-lite"/>
    </source>
</evidence>
<dbReference type="InterPro" id="IPR012337">
    <property type="entry name" value="RNaseH-like_sf"/>
</dbReference>